<dbReference type="OrthoDB" id="2000983at2759"/>
<evidence type="ECO:0000313" key="1">
    <source>
        <dbReference type="EMBL" id="KAF5200917.1"/>
    </source>
</evidence>
<gene>
    <name evidence="1" type="ORF">FRX31_009495</name>
</gene>
<dbReference type="Proteomes" id="UP000554482">
    <property type="component" value="Unassembled WGS sequence"/>
</dbReference>
<accession>A0A7J6WVI2</accession>
<organism evidence="1 2">
    <name type="scientific">Thalictrum thalictroides</name>
    <name type="common">Rue-anemone</name>
    <name type="synonym">Anemone thalictroides</name>
    <dbReference type="NCBI Taxonomy" id="46969"/>
    <lineage>
        <taxon>Eukaryota</taxon>
        <taxon>Viridiplantae</taxon>
        <taxon>Streptophyta</taxon>
        <taxon>Embryophyta</taxon>
        <taxon>Tracheophyta</taxon>
        <taxon>Spermatophyta</taxon>
        <taxon>Magnoliopsida</taxon>
        <taxon>Ranunculales</taxon>
        <taxon>Ranunculaceae</taxon>
        <taxon>Thalictroideae</taxon>
        <taxon>Thalictrum</taxon>
    </lineage>
</organism>
<keyword evidence="2" id="KW-1185">Reference proteome</keyword>
<dbReference type="AlphaFoldDB" id="A0A7J6WVI2"/>
<sequence>MNRLMKECKSESSNHLVQLLSHTSSSQQLHPMEVKDPTFPNQEGIKVSSLSIVLLVRIAQVSIPDSRSESLVQTFRETKEVIHFIDKTISTKSFENNDKLLFARAVWKGPDFNCLLPRIFASASEPSSDLDRAVVIITNLKRVLPLDLVRRELGYIMEFINRRTYSSIEDLYTFIEQLFVDILHTLLTQLPVAIFKLLTESPVEEFEGRATLAFKLLCKLESLEGKVQWSYPVGCNISRLVGGEAPATQRSMESLEEGIDLFTTDVNNHDLTIHDDVITVV</sequence>
<dbReference type="EMBL" id="JABWDY010010123">
    <property type="protein sequence ID" value="KAF5200917.1"/>
    <property type="molecule type" value="Genomic_DNA"/>
</dbReference>
<comment type="caution">
    <text evidence="1">The sequence shown here is derived from an EMBL/GenBank/DDBJ whole genome shotgun (WGS) entry which is preliminary data.</text>
</comment>
<protein>
    <submittedName>
        <fullName evidence="1">Uncharacterized protein</fullName>
    </submittedName>
</protein>
<reference evidence="1 2" key="1">
    <citation type="submission" date="2020-06" db="EMBL/GenBank/DDBJ databases">
        <title>Transcriptomic and genomic resources for Thalictrum thalictroides and T. hernandezii: Facilitating candidate gene discovery in an emerging model plant lineage.</title>
        <authorList>
            <person name="Arias T."/>
            <person name="Riano-Pachon D.M."/>
            <person name="Di Stilio V.S."/>
        </authorList>
    </citation>
    <scope>NUCLEOTIDE SEQUENCE [LARGE SCALE GENOMIC DNA]</scope>
    <source>
        <strain evidence="2">cv. WT478/WT964</strain>
        <tissue evidence="1">Leaves</tissue>
    </source>
</reference>
<evidence type="ECO:0000313" key="2">
    <source>
        <dbReference type="Proteomes" id="UP000554482"/>
    </source>
</evidence>
<proteinExistence type="predicted"/>
<name>A0A7J6WVI2_THATH</name>